<dbReference type="PANTHER" id="PTHR38340:SF1">
    <property type="entry name" value="S-LAYER PROTEIN"/>
    <property type="match status" value="1"/>
</dbReference>
<reference evidence="7 8" key="1">
    <citation type="submission" date="2019-09" db="EMBL/GenBank/DDBJ databases">
        <title>YIM 132548 draft genome.</title>
        <authorList>
            <person name="Jiang L."/>
        </authorList>
    </citation>
    <scope>NUCLEOTIDE SEQUENCE [LARGE SCALE GENOMIC DNA]</scope>
    <source>
        <strain evidence="7 8">YIM 132548</strain>
    </source>
</reference>
<evidence type="ECO:0000313" key="7">
    <source>
        <dbReference type="EMBL" id="KAB1069587.1"/>
    </source>
</evidence>
<comment type="cofactor">
    <cofactor evidence="1">
        <name>Ca(2+)</name>
        <dbReference type="ChEBI" id="CHEBI:29108"/>
    </cofactor>
</comment>
<dbReference type="InterPro" id="IPR001343">
    <property type="entry name" value="Hemolysn_Ca-bd"/>
</dbReference>
<dbReference type="SUPFAM" id="SSF51120">
    <property type="entry name" value="beta-Roll"/>
    <property type="match status" value="1"/>
</dbReference>
<accession>A0A6N6MKZ9</accession>
<name>A0A6N6MKZ9_9HYPH</name>
<dbReference type="InterPro" id="IPR011049">
    <property type="entry name" value="Serralysin-like_metalloprot_C"/>
</dbReference>
<protein>
    <recommendedName>
        <fullName evidence="6">Peptidase M10 serralysin C-terminal domain-containing protein</fullName>
    </recommendedName>
</protein>
<dbReference type="AlphaFoldDB" id="A0A6N6MKZ9"/>
<dbReference type="Proteomes" id="UP000441523">
    <property type="component" value="Unassembled WGS sequence"/>
</dbReference>
<keyword evidence="3" id="KW-0964">Secreted</keyword>
<dbReference type="EMBL" id="VZZJ01000037">
    <property type="protein sequence ID" value="KAB1069587.1"/>
    <property type="molecule type" value="Genomic_DNA"/>
</dbReference>
<feature type="region of interest" description="Disordered" evidence="5">
    <location>
        <begin position="11"/>
        <end position="32"/>
    </location>
</feature>
<evidence type="ECO:0000256" key="1">
    <source>
        <dbReference type="ARBA" id="ARBA00001913"/>
    </source>
</evidence>
<proteinExistence type="predicted"/>
<dbReference type="PROSITE" id="PS00330">
    <property type="entry name" value="HEMOLYSIN_CALCIUM"/>
    <property type="match status" value="2"/>
</dbReference>
<dbReference type="InterPro" id="IPR013858">
    <property type="entry name" value="Peptidase_M10B_C"/>
</dbReference>
<evidence type="ECO:0000259" key="6">
    <source>
        <dbReference type="Pfam" id="PF08548"/>
    </source>
</evidence>
<dbReference type="Pfam" id="PF00353">
    <property type="entry name" value="HemolysinCabind"/>
    <property type="match status" value="1"/>
</dbReference>
<dbReference type="InterPro" id="IPR050557">
    <property type="entry name" value="RTX_toxin/Mannuronan_C5-epim"/>
</dbReference>
<evidence type="ECO:0000313" key="8">
    <source>
        <dbReference type="Proteomes" id="UP000441523"/>
    </source>
</evidence>
<keyword evidence="8" id="KW-1185">Reference proteome</keyword>
<comment type="caution">
    <text evidence="7">The sequence shown here is derived from an EMBL/GenBank/DDBJ whole genome shotgun (WGS) entry which is preliminary data.</text>
</comment>
<dbReference type="PANTHER" id="PTHR38340">
    <property type="entry name" value="S-LAYER PROTEIN"/>
    <property type="match status" value="1"/>
</dbReference>
<keyword evidence="4" id="KW-0677">Repeat</keyword>
<organism evidence="7 8">
    <name type="scientific">Methylobacterium planeticum</name>
    <dbReference type="NCBI Taxonomy" id="2615211"/>
    <lineage>
        <taxon>Bacteria</taxon>
        <taxon>Pseudomonadati</taxon>
        <taxon>Pseudomonadota</taxon>
        <taxon>Alphaproteobacteria</taxon>
        <taxon>Hyphomicrobiales</taxon>
        <taxon>Methylobacteriaceae</taxon>
        <taxon>Methylobacterium</taxon>
    </lineage>
</organism>
<feature type="compositionally biased region" description="Low complexity" evidence="5">
    <location>
        <begin position="12"/>
        <end position="31"/>
    </location>
</feature>
<gene>
    <name evidence="7" type="ORF">F6X51_24990</name>
</gene>
<dbReference type="PRINTS" id="PR00313">
    <property type="entry name" value="CABNDNGRPT"/>
</dbReference>
<dbReference type="Pfam" id="PF08548">
    <property type="entry name" value="Peptidase_M10_C"/>
    <property type="match status" value="1"/>
</dbReference>
<evidence type="ECO:0000256" key="4">
    <source>
        <dbReference type="ARBA" id="ARBA00022737"/>
    </source>
</evidence>
<dbReference type="Gene3D" id="2.150.10.10">
    <property type="entry name" value="Serralysin-like metalloprotease, C-terminal"/>
    <property type="match status" value="2"/>
</dbReference>
<dbReference type="GO" id="GO:0005509">
    <property type="term" value="F:calcium ion binding"/>
    <property type="evidence" value="ECO:0007669"/>
    <property type="project" value="InterPro"/>
</dbReference>
<sequence length="245" mass="25291">MYVDYVRFYEASGTPSQPQPQPQTTLTGTTGNDTFSIDATATRIIEAANGGFDTVRSSASYILPEHVEKLVLAEGLALDGTGNAGANQLYGNAKANTLSGLAGDDYLYGQGGNDTLLGGLGNDKLYGGDGADRLVGGAGADRLQGDAGADTFVLLSTADSLVSARDTIVGFSGAEGDRIDLAAIDANTRVAGDQAFTWIGAKPFTQAGQLRFDKGVLYGDVDGDHVADIAINLGTVSLLQDFLIL</sequence>
<dbReference type="InterPro" id="IPR018511">
    <property type="entry name" value="Hemolysin-typ_Ca-bd_CS"/>
</dbReference>
<evidence type="ECO:0000256" key="3">
    <source>
        <dbReference type="ARBA" id="ARBA00022525"/>
    </source>
</evidence>
<feature type="domain" description="Peptidase M10 serralysin C-terminal" evidence="6">
    <location>
        <begin position="127"/>
        <end position="242"/>
    </location>
</feature>
<comment type="subcellular location">
    <subcellularLocation>
        <location evidence="2">Secreted</location>
    </subcellularLocation>
</comment>
<dbReference type="GO" id="GO:0005615">
    <property type="term" value="C:extracellular space"/>
    <property type="evidence" value="ECO:0007669"/>
    <property type="project" value="InterPro"/>
</dbReference>
<evidence type="ECO:0000256" key="5">
    <source>
        <dbReference type="SAM" id="MobiDB-lite"/>
    </source>
</evidence>
<evidence type="ECO:0000256" key="2">
    <source>
        <dbReference type="ARBA" id="ARBA00004613"/>
    </source>
</evidence>